<evidence type="ECO:0000256" key="5">
    <source>
        <dbReference type="ARBA" id="ARBA00022598"/>
    </source>
</evidence>
<dbReference type="GO" id="GO:0048608">
    <property type="term" value="P:reproductive structure development"/>
    <property type="evidence" value="ECO:0007669"/>
    <property type="project" value="UniProtKB-ARBA"/>
</dbReference>
<dbReference type="PANTHER" id="PTHR43097">
    <property type="entry name" value="GLUTAMINE-TRNA LIGASE"/>
    <property type="match status" value="1"/>
</dbReference>
<dbReference type="Pfam" id="PF03950">
    <property type="entry name" value="tRNA-synt_1c_C"/>
    <property type="match status" value="1"/>
</dbReference>
<feature type="domain" description="Glutamyl/glutaminyl-tRNA synthetase class Ib anti-codon binding" evidence="14">
    <location>
        <begin position="625"/>
        <end position="713"/>
    </location>
</feature>
<dbReference type="Gene3D" id="3.40.50.620">
    <property type="entry name" value="HUPs"/>
    <property type="match status" value="1"/>
</dbReference>
<feature type="domain" description="tRNA synthetases class I (E and Q) anti-codon binding" evidence="15">
    <location>
        <begin position="728"/>
        <end position="801"/>
    </location>
</feature>
<keyword evidence="8 12" id="KW-0648">Protein biosynthesis</keyword>
<dbReference type="CDD" id="cd10289">
    <property type="entry name" value="GST_C_AaRS_like"/>
    <property type="match status" value="1"/>
</dbReference>
<keyword evidence="9 12" id="KW-0030">Aminoacyl-tRNA synthetase</keyword>
<name>A0A8J5HAC7_ZINOF</name>
<dbReference type="GO" id="GO:0004818">
    <property type="term" value="F:glutamate-tRNA ligase activity"/>
    <property type="evidence" value="ECO:0007669"/>
    <property type="project" value="UniProtKB-EC"/>
</dbReference>
<dbReference type="GO" id="GO:0006424">
    <property type="term" value="P:glutamyl-tRNA aminoacylation"/>
    <property type="evidence" value="ECO:0007669"/>
    <property type="project" value="InterPro"/>
</dbReference>
<dbReference type="EC" id="6.1.1.17" evidence="3"/>
<keyword evidence="6 12" id="KW-0547">Nucleotide-binding</keyword>
<proteinExistence type="inferred from homology"/>
<feature type="domain" description="Glutamyl/glutaminyl-tRNA synthetase class Ib catalytic" evidence="13">
    <location>
        <begin position="318"/>
        <end position="622"/>
    </location>
</feature>
<sequence>MEAWKQQPPDRRWFGLVTVGPFHKSPCRVVGSFLGAASTDSSPASTPSFAVVPIAYCDLLFVPLLTLVILLPDQLSEQEDPPRLALHRAWRAMELNVSFSVDNPPLSVIAAAKIAGIRLSTDPFLPPGSDPAIRLASGVKRSNLREVLQGTDTLLRHIGSIAALPNFYGQDRLEAEQIDKWLEFSLVFLSGSEFENACSHVDGHLTLRTLLVGFYVSIADIAIWSALAGTGQRWESLRKSKKYQNLVRWFNSILTEHGDALNEVIAAYVGKRGLGKVHVGNSKGIVGSGNSKDSSGRALPKENTAGFEVDLPGAKVGEVRLRFAPEPSGYLHIGHSKAALLNTYFAERYQGQLLIRFDDTNPSKESSEFVDNVLKDIDTLGVTYEKVTYTSDYFDDLMKMAEKLILEGKAYVDDTPREQMQKERMDGIDSRCRNNTVEENMAMWKEMITGSVRGLQCCVRGKLDMQDPNKSLRDPVYYRCNLDSHHRIGPKYKVYPTYDFACPFVDSVEGITHALRASEYHDRNAQYHRILADMALRDVQIYEFSRLNMVYTLLSKRKLLWFVQNGKVDGWDDPRFPTVQGIVRRGLKIEALVQFILQQGASKNLNLMEWDKLWTINKKIIDPVCPRHTAVIEEKSVILILENGPEKPFVRIIPRHKKYEPAGQKATTYTKRIWLDHVDASSITEGEEVTLMDWGNAVVKEIKKEDGNITQLVGVLHPEGSVKTTKLKLTWLPETEELVHLSLLEFDYLIKKKKLEEGEDFLDNLNPCTRRETLAIGDANMRNLKRGEIIQLERKGYYKCDVPFLRPSKRVVLFAIPDGRQQASLN</sequence>
<evidence type="ECO:0000256" key="7">
    <source>
        <dbReference type="ARBA" id="ARBA00022840"/>
    </source>
</evidence>
<dbReference type="InterPro" id="IPR049437">
    <property type="entry name" value="tRNA-synt_1c_C2"/>
</dbReference>
<dbReference type="InterPro" id="IPR011035">
    <property type="entry name" value="Ribosomal_bL25/Gln-tRNA_synth"/>
</dbReference>
<evidence type="ECO:0000256" key="6">
    <source>
        <dbReference type="ARBA" id="ARBA00022741"/>
    </source>
</evidence>
<dbReference type="Pfam" id="PF20974">
    <property type="entry name" value="tRNA-synt_1c_C2"/>
    <property type="match status" value="1"/>
</dbReference>
<dbReference type="SUPFAM" id="SSF50715">
    <property type="entry name" value="Ribosomal protein L25-like"/>
    <property type="match status" value="1"/>
</dbReference>
<dbReference type="SUPFAM" id="SSF52374">
    <property type="entry name" value="Nucleotidylyl transferase"/>
    <property type="match status" value="1"/>
</dbReference>
<evidence type="ECO:0000313" key="16">
    <source>
        <dbReference type="EMBL" id="KAG6513015.1"/>
    </source>
</evidence>
<dbReference type="InterPro" id="IPR000924">
    <property type="entry name" value="Glu/Gln-tRNA-synth"/>
</dbReference>
<evidence type="ECO:0000256" key="10">
    <source>
        <dbReference type="ARBA" id="ARBA00030865"/>
    </source>
</evidence>
<dbReference type="PRINTS" id="PR00987">
    <property type="entry name" value="TRNASYNTHGLU"/>
</dbReference>
<evidence type="ECO:0000259" key="14">
    <source>
        <dbReference type="Pfam" id="PF03950"/>
    </source>
</evidence>
<dbReference type="FunFam" id="2.40.240.10:FF:000004">
    <property type="entry name" value="Glutamyl-tRNA synthetase, cytoplasmic"/>
    <property type="match status" value="1"/>
</dbReference>
<evidence type="ECO:0000256" key="12">
    <source>
        <dbReference type="RuleBase" id="RU363037"/>
    </source>
</evidence>
<evidence type="ECO:0000256" key="8">
    <source>
        <dbReference type="ARBA" id="ARBA00022917"/>
    </source>
</evidence>
<dbReference type="HAMAP" id="MF_02076">
    <property type="entry name" value="Glu_tRNA_synth_type2"/>
    <property type="match status" value="1"/>
</dbReference>
<evidence type="ECO:0000256" key="1">
    <source>
        <dbReference type="ARBA" id="ARBA00004496"/>
    </source>
</evidence>
<dbReference type="InterPro" id="IPR050132">
    <property type="entry name" value="Gln/Glu-tRNA_Ligase"/>
</dbReference>
<dbReference type="NCBIfam" id="TIGR00463">
    <property type="entry name" value="gltX_arch"/>
    <property type="match status" value="1"/>
</dbReference>
<keyword evidence="7 12" id="KW-0067">ATP-binding</keyword>
<protein>
    <recommendedName>
        <fullName evidence="3">glutamate--tRNA ligase</fullName>
        <ecNumber evidence="3">6.1.1.17</ecNumber>
    </recommendedName>
    <alternativeName>
        <fullName evidence="10">Glutamyl-tRNA synthetase</fullName>
    </alternativeName>
</protein>
<dbReference type="InterPro" id="IPR014729">
    <property type="entry name" value="Rossmann-like_a/b/a_fold"/>
</dbReference>
<evidence type="ECO:0000259" key="13">
    <source>
        <dbReference type="Pfam" id="PF00749"/>
    </source>
</evidence>
<keyword evidence="4" id="KW-0963">Cytoplasm</keyword>
<dbReference type="EMBL" id="JACMSC010000008">
    <property type="protein sequence ID" value="KAG6513015.1"/>
    <property type="molecule type" value="Genomic_DNA"/>
</dbReference>
<dbReference type="PANTHER" id="PTHR43097:SF5">
    <property type="entry name" value="GLUTAMATE--TRNA LIGASE"/>
    <property type="match status" value="1"/>
</dbReference>
<dbReference type="Proteomes" id="UP000734854">
    <property type="component" value="Unassembled WGS sequence"/>
</dbReference>
<evidence type="ECO:0000256" key="9">
    <source>
        <dbReference type="ARBA" id="ARBA00023146"/>
    </source>
</evidence>
<evidence type="ECO:0000256" key="2">
    <source>
        <dbReference type="ARBA" id="ARBA00008927"/>
    </source>
</evidence>
<evidence type="ECO:0000256" key="3">
    <source>
        <dbReference type="ARBA" id="ARBA00012835"/>
    </source>
</evidence>
<comment type="caution">
    <text evidence="16">The sequence shown here is derived from an EMBL/GenBank/DDBJ whole genome shotgun (WGS) entry which is preliminary data.</text>
</comment>
<comment type="subcellular location">
    <subcellularLocation>
        <location evidence="1">Cytoplasm</location>
    </subcellularLocation>
</comment>
<dbReference type="GO" id="GO:0005524">
    <property type="term" value="F:ATP binding"/>
    <property type="evidence" value="ECO:0007669"/>
    <property type="project" value="UniProtKB-KW"/>
</dbReference>
<dbReference type="SUPFAM" id="SSF47616">
    <property type="entry name" value="GST C-terminal domain-like"/>
    <property type="match status" value="1"/>
</dbReference>
<comment type="similarity">
    <text evidence="2">Belongs to the class-I aminoacyl-tRNA synthetase family. Glutamate--tRNA ligase type 2 subfamily.</text>
</comment>
<evidence type="ECO:0000259" key="15">
    <source>
        <dbReference type="Pfam" id="PF20974"/>
    </source>
</evidence>
<dbReference type="GO" id="GO:0017102">
    <property type="term" value="C:methionyl glutamyl tRNA synthetase complex"/>
    <property type="evidence" value="ECO:0007669"/>
    <property type="project" value="TreeGrafter"/>
</dbReference>
<keyword evidence="17" id="KW-1185">Reference proteome</keyword>
<dbReference type="GO" id="GO:0009791">
    <property type="term" value="P:post-embryonic development"/>
    <property type="evidence" value="ECO:0007669"/>
    <property type="project" value="UniProtKB-ARBA"/>
</dbReference>
<reference evidence="16 17" key="1">
    <citation type="submission" date="2020-08" db="EMBL/GenBank/DDBJ databases">
        <title>Plant Genome Project.</title>
        <authorList>
            <person name="Zhang R.-G."/>
        </authorList>
    </citation>
    <scope>NUCLEOTIDE SEQUENCE [LARGE SCALE GENOMIC DNA]</scope>
    <source>
        <tissue evidence="16">Rhizome</tissue>
    </source>
</reference>
<accession>A0A8J5HAC7</accession>
<evidence type="ECO:0000313" key="17">
    <source>
        <dbReference type="Proteomes" id="UP000734854"/>
    </source>
</evidence>
<dbReference type="PROSITE" id="PS00178">
    <property type="entry name" value="AA_TRNA_LIGASE_I"/>
    <property type="match status" value="1"/>
</dbReference>
<dbReference type="Gene3D" id="2.40.240.10">
    <property type="entry name" value="Ribosomal Protein L25, Chain P"/>
    <property type="match status" value="1"/>
</dbReference>
<dbReference type="Gene3D" id="1.20.1050.130">
    <property type="match status" value="1"/>
</dbReference>
<organism evidence="16 17">
    <name type="scientific">Zingiber officinale</name>
    <name type="common">Ginger</name>
    <name type="synonym">Amomum zingiber</name>
    <dbReference type="NCBI Taxonomy" id="94328"/>
    <lineage>
        <taxon>Eukaryota</taxon>
        <taxon>Viridiplantae</taxon>
        <taxon>Streptophyta</taxon>
        <taxon>Embryophyta</taxon>
        <taxon>Tracheophyta</taxon>
        <taxon>Spermatophyta</taxon>
        <taxon>Magnoliopsida</taxon>
        <taxon>Liliopsida</taxon>
        <taxon>Zingiberales</taxon>
        <taxon>Zingiberaceae</taxon>
        <taxon>Zingiber</taxon>
    </lineage>
</organism>
<dbReference type="InterPro" id="IPR020058">
    <property type="entry name" value="Glu/Gln-tRNA-synth_Ib_cat-dom"/>
</dbReference>
<evidence type="ECO:0000256" key="11">
    <source>
        <dbReference type="ARBA" id="ARBA00048351"/>
    </source>
</evidence>
<dbReference type="Pfam" id="PF00749">
    <property type="entry name" value="tRNA-synt_1c"/>
    <property type="match status" value="1"/>
</dbReference>
<gene>
    <name evidence="16" type="ORF">ZIOFF_031161</name>
</gene>
<keyword evidence="5 12" id="KW-0436">Ligase</keyword>
<dbReference type="FunFam" id="3.40.50.620:FF:000070">
    <property type="entry name" value="Bifunctional glutamate/proline--tRNA ligase"/>
    <property type="match status" value="1"/>
</dbReference>
<dbReference type="AlphaFoldDB" id="A0A8J5HAC7"/>
<comment type="catalytic activity">
    <reaction evidence="11">
        <text>tRNA(Glu) + L-glutamate + ATP = L-glutamyl-tRNA(Glu) + AMP + diphosphate</text>
        <dbReference type="Rhea" id="RHEA:23540"/>
        <dbReference type="Rhea" id="RHEA-COMP:9663"/>
        <dbReference type="Rhea" id="RHEA-COMP:9680"/>
        <dbReference type="ChEBI" id="CHEBI:29985"/>
        <dbReference type="ChEBI" id="CHEBI:30616"/>
        <dbReference type="ChEBI" id="CHEBI:33019"/>
        <dbReference type="ChEBI" id="CHEBI:78442"/>
        <dbReference type="ChEBI" id="CHEBI:78520"/>
        <dbReference type="ChEBI" id="CHEBI:456215"/>
        <dbReference type="EC" id="6.1.1.17"/>
    </reaction>
</comment>
<dbReference type="InterPro" id="IPR020056">
    <property type="entry name" value="Rbsml_bL25/Gln-tRNA_synth_N"/>
</dbReference>
<dbReference type="InterPro" id="IPR036282">
    <property type="entry name" value="Glutathione-S-Trfase_C_sf"/>
</dbReference>
<dbReference type="InterPro" id="IPR001412">
    <property type="entry name" value="aa-tRNA-synth_I_CS"/>
</dbReference>
<dbReference type="InterPro" id="IPR020059">
    <property type="entry name" value="Glu/Gln-tRNA-synth_Ib_codon-bd"/>
</dbReference>
<dbReference type="InterPro" id="IPR004526">
    <property type="entry name" value="Glu-tRNA-synth_arc/euk"/>
</dbReference>
<evidence type="ECO:0000256" key="4">
    <source>
        <dbReference type="ARBA" id="ARBA00022490"/>
    </source>
</evidence>
<dbReference type="GO" id="GO:0005829">
    <property type="term" value="C:cytosol"/>
    <property type="evidence" value="ECO:0007669"/>
    <property type="project" value="TreeGrafter"/>
</dbReference>